<keyword evidence="2" id="KW-1185">Reference proteome</keyword>
<feature type="non-terminal residue" evidence="1">
    <location>
        <position position="1"/>
    </location>
</feature>
<feature type="non-terminal residue" evidence="1">
    <location>
        <position position="50"/>
    </location>
</feature>
<dbReference type="AlphaFoldDB" id="A0A1R3G400"/>
<gene>
    <name evidence="1" type="ORF">CCACVL1_29082</name>
</gene>
<dbReference type="EMBL" id="AWWV01015411">
    <property type="protein sequence ID" value="OMO52799.1"/>
    <property type="molecule type" value="Genomic_DNA"/>
</dbReference>
<protein>
    <submittedName>
        <fullName evidence="1">Uncharacterized protein</fullName>
    </submittedName>
</protein>
<comment type="caution">
    <text evidence="1">The sequence shown here is derived from an EMBL/GenBank/DDBJ whole genome shotgun (WGS) entry which is preliminary data.</text>
</comment>
<organism evidence="1 2">
    <name type="scientific">Corchorus capsularis</name>
    <name type="common">Jute</name>
    <dbReference type="NCBI Taxonomy" id="210143"/>
    <lineage>
        <taxon>Eukaryota</taxon>
        <taxon>Viridiplantae</taxon>
        <taxon>Streptophyta</taxon>
        <taxon>Embryophyta</taxon>
        <taxon>Tracheophyta</taxon>
        <taxon>Spermatophyta</taxon>
        <taxon>Magnoliopsida</taxon>
        <taxon>eudicotyledons</taxon>
        <taxon>Gunneridae</taxon>
        <taxon>Pentapetalae</taxon>
        <taxon>rosids</taxon>
        <taxon>malvids</taxon>
        <taxon>Malvales</taxon>
        <taxon>Malvaceae</taxon>
        <taxon>Grewioideae</taxon>
        <taxon>Apeibeae</taxon>
        <taxon>Corchorus</taxon>
    </lineage>
</organism>
<sequence length="50" mass="5669">LFNFQLIGGTTRLDALSFSLNFDRFNLGKNSINHKSRTKSRNGPWATTLL</sequence>
<dbReference type="Proteomes" id="UP000188268">
    <property type="component" value="Unassembled WGS sequence"/>
</dbReference>
<accession>A0A1R3G400</accession>
<reference evidence="1 2" key="1">
    <citation type="submission" date="2013-09" db="EMBL/GenBank/DDBJ databases">
        <title>Corchorus capsularis genome sequencing.</title>
        <authorList>
            <person name="Alam M."/>
            <person name="Haque M.S."/>
            <person name="Islam M.S."/>
            <person name="Emdad E.M."/>
            <person name="Islam M.M."/>
            <person name="Ahmed B."/>
            <person name="Halim A."/>
            <person name="Hossen Q.M.M."/>
            <person name="Hossain M.Z."/>
            <person name="Ahmed R."/>
            <person name="Khan M.M."/>
            <person name="Islam R."/>
            <person name="Rashid M.M."/>
            <person name="Khan S.A."/>
            <person name="Rahman M.S."/>
            <person name="Alam M."/>
        </authorList>
    </citation>
    <scope>NUCLEOTIDE SEQUENCE [LARGE SCALE GENOMIC DNA]</scope>
    <source>
        <strain evidence="2">cv. CVL-1</strain>
        <tissue evidence="1">Whole seedling</tissue>
    </source>
</reference>
<dbReference type="Gramene" id="OMO52799">
    <property type="protein sequence ID" value="OMO52799"/>
    <property type="gene ID" value="CCACVL1_29082"/>
</dbReference>
<evidence type="ECO:0000313" key="2">
    <source>
        <dbReference type="Proteomes" id="UP000188268"/>
    </source>
</evidence>
<name>A0A1R3G400_COCAP</name>
<proteinExistence type="predicted"/>
<evidence type="ECO:0000313" key="1">
    <source>
        <dbReference type="EMBL" id="OMO52799.1"/>
    </source>
</evidence>